<gene>
    <name evidence="5" type="ORF">GLOIN_2v1475602</name>
    <name evidence="4" type="ORF">GLOINDRAFT_87354</name>
</gene>
<evidence type="ECO:0000313" key="4">
    <source>
        <dbReference type="EMBL" id="ESA00589.1"/>
    </source>
</evidence>
<feature type="compositionally biased region" description="Polar residues" evidence="2">
    <location>
        <begin position="550"/>
        <end position="568"/>
    </location>
</feature>
<keyword evidence="1" id="KW-0175">Coiled coil</keyword>
<organism evidence="4">
    <name type="scientific">Rhizophagus irregularis (strain DAOM 181602 / DAOM 197198 / MUCL 43194)</name>
    <name type="common">Arbuscular mycorrhizal fungus</name>
    <name type="synonym">Glomus intraradices</name>
    <dbReference type="NCBI Taxonomy" id="747089"/>
    <lineage>
        <taxon>Eukaryota</taxon>
        <taxon>Fungi</taxon>
        <taxon>Fungi incertae sedis</taxon>
        <taxon>Mucoromycota</taxon>
        <taxon>Glomeromycotina</taxon>
        <taxon>Glomeromycetes</taxon>
        <taxon>Glomerales</taxon>
        <taxon>Glomeraceae</taxon>
        <taxon>Rhizophagus</taxon>
    </lineage>
</organism>
<reference evidence="4" key="2">
    <citation type="submission" date="2013-07" db="EMBL/GenBank/DDBJ databases">
        <title>The genome of an arbuscular mycorrhizal fungus provides insights into the evolution of the oldest plant symbiosis.</title>
        <authorList>
            <consortium name="DOE Joint Genome Institute"/>
            <person name="Tisserant E."/>
            <person name="Malbreil M."/>
            <person name="Kuo A."/>
            <person name="Kohler A."/>
            <person name="Symeonidi A."/>
            <person name="Balestrini R."/>
            <person name="Charron P."/>
            <person name="Duensing N."/>
            <person name="Frei-dit-Frey N."/>
            <person name="Gianinazzi-Pearson V."/>
            <person name="Gilbert B."/>
            <person name="Handa Y."/>
            <person name="Hijri M."/>
            <person name="Kaul R."/>
            <person name="Kawaguchi M."/>
            <person name="Krajinski F."/>
            <person name="Lammers P."/>
            <person name="Lapierre D."/>
            <person name="Masclaux F.G."/>
            <person name="Murat C."/>
            <person name="Morin E."/>
            <person name="Ndikumana S."/>
            <person name="Pagni M."/>
            <person name="Petitpierre D."/>
            <person name="Requena N."/>
            <person name="Rosikiewicz P."/>
            <person name="Riley R."/>
            <person name="Saito K."/>
            <person name="San Clemente H."/>
            <person name="Shapiro H."/>
            <person name="van Tuinen D."/>
            <person name="Becard G."/>
            <person name="Bonfante P."/>
            <person name="Paszkowski U."/>
            <person name="Shachar-Hill Y."/>
            <person name="Young J.P."/>
            <person name="Sanders I.R."/>
            <person name="Henrissat B."/>
            <person name="Rensing S.A."/>
            <person name="Grigoriev I.V."/>
            <person name="Corradi N."/>
            <person name="Roux C."/>
            <person name="Martin F."/>
        </authorList>
    </citation>
    <scope>NUCLEOTIDE SEQUENCE</scope>
    <source>
        <strain evidence="4">DAOM 197198</strain>
    </source>
</reference>
<protein>
    <recommendedName>
        <fullName evidence="3">RRM domain-containing protein</fullName>
    </recommendedName>
</protein>
<reference evidence="5 6" key="3">
    <citation type="journal article" date="2018" name="New Phytol.">
        <title>High intraspecific genome diversity in the model arbuscular mycorrhizal symbiont Rhizophagus irregularis.</title>
        <authorList>
            <person name="Chen E.C.H."/>
            <person name="Morin E."/>
            <person name="Beaudet D."/>
            <person name="Noel J."/>
            <person name="Yildirir G."/>
            <person name="Ndikumana S."/>
            <person name="Charron P."/>
            <person name="St-Onge C."/>
            <person name="Giorgi J."/>
            <person name="Kruger M."/>
            <person name="Marton T."/>
            <person name="Ropars J."/>
            <person name="Grigoriev I.V."/>
            <person name="Hainaut M."/>
            <person name="Henrissat B."/>
            <person name="Roux C."/>
            <person name="Martin F."/>
            <person name="Corradi N."/>
        </authorList>
    </citation>
    <scope>NUCLEOTIDE SEQUENCE [LARGE SCALE GENOMIC DNA]</scope>
    <source>
        <strain evidence="6">DAOM 181602 / DAOM 197198 / MUCL 43194</strain>
        <strain evidence="5">DAOM 197198</strain>
    </source>
</reference>
<feature type="region of interest" description="Disordered" evidence="2">
    <location>
        <begin position="226"/>
        <end position="245"/>
    </location>
</feature>
<dbReference type="AlphaFoldDB" id="U9SXE0"/>
<reference evidence="5 6" key="1">
    <citation type="journal article" date="2013" name="Proc. Natl. Acad. Sci. U.S.A.">
        <title>Genome of an arbuscular mycorrhizal fungus provides insight into the oldest plant symbiosis.</title>
        <authorList>
            <person name="Tisserant E."/>
            <person name="Malbreil M."/>
            <person name="Kuo A."/>
            <person name="Kohler A."/>
            <person name="Symeonidi A."/>
            <person name="Balestrini R."/>
            <person name="Charron P."/>
            <person name="Duensing N."/>
            <person name="Frei Dit Frey N."/>
            <person name="Gianinazzi-Pearson V."/>
            <person name="Gilbert L.B."/>
            <person name="Handa Y."/>
            <person name="Herr J.R."/>
            <person name="Hijri M."/>
            <person name="Koul R."/>
            <person name="Kawaguchi M."/>
            <person name="Krajinski F."/>
            <person name="Lammers P.J."/>
            <person name="Masclaux F.G."/>
            <person name="Murat C."/>
            <person name="Morin E."/>
            <person name="Ndikumana S."/>
            <person name="Pagni M."/>
            <person name="Petitpierre D."/>
            <person name="Requena N."/>
            <person name="Rosikiewicz P."/>
            <person name="Riley R."/>
            <person name="Saito K."/>
            <person name="San Clemente H."/>
            <person name="Shapiro H."/>
            <person name="van Tuinen D."/>
            <person name="Becard G."/>
            <person name="Bonfante P."/>
            <person name="Paszkowski U."/>
            <person name="Shachar-Hill Y.Y."/>
            <person name="Tuskan G.A."/>
            <person name="Young P.W."/>
            <person name="Sanders I.R."/>
            <person name="Henrissat B."/>
            <person name="Rensing S.A."/>
            <person name="Grigoriev I.V."/>
            <person name="Corradi N."/>
            <person name="Roux C."/>
            <person name="Martin F."/>
        </authorList>
    </citation>
    <scope>NUCLEOTIDE SEQUENCE [LARGE SCALE GENOMIC DNA]</scope>
    <source>
        <strain evidence="6">DAOM 181602 / DAOM 197198 / MUCL 43194</strain>
        <strain evidence="5">DAOM 197198</strain>
    </source>
</reference>
<dbReference type="Gene3D" id="3.30.70.330">
    <property type="match status" value="1"/>
</dbReference>
<name>U9SXE0_RHIID</name>
<evidence type="ECO:0000313" key="6">
    <source>
        <dbReference type="Proteomes" id="UP000018888"/>
    </source>
</evidence>
<evidence type="ECO:0000256" key="1">
    <source>
        <dbReference type="SAM" id="Coils"/>
    </source>
</evidence>
<dbReference type="GO" id="GO:0003723">
    <property type="term" value="F:RNA binding"/>
    <property type="evidence" value="ECO:0007669"/>
    <property type="project" value="InterPro"/>
</dbReference>
<feature type="domain" description="RRM" evidence="3">
    <location>
        <begin position="345"/>
        <end position="395"/>
    </location>
</feature>
<feature type="compositionally biased region" description="Basic and acidic residues" evidence="2">
    <location>
        <begin position="483"/>
        <end position="500"/>
    </location>
</feature>
<feature type="compositionally biased region" description="Polar residues" evidence="2">
    <location>
        <begin position="1"/>
        <end position="25"/>
    </location>
</feature>
<dbReference type="HOGENOM" id="CLU_375137_0_0_1"/>
<dbReference type="EMBL" id="KI297099">
    <property type="protein sequence ID" value="ESA00589.1"/>
    <property type="molecule type" value="Genomic_DNA"/>
</dbReference>
<dbReference type="EMBL" id="AUPC02000064">
    <property type="protein sequence ID" value="POG75108.1"/>
    <property type="molecule type" value="Genomic_DNA"/>
</dbReference>
<keyword evidence="6" id="KW-1185">Reference proteome</keyword>
<feature type="region of interest" description="Disordered" evidence="2">
    <location>
        <begin position="636"/>
        <end position="672"/>
    </location>
</feature>
<dbReference type="SUPFAM" id="SSF54928">
    <property type="entry name" value="RNA-binding domain, RBD"/>
    <property type="match status" value="1"/>
</dbReference>
<proteinExistence type="predicted"/>
<dbReference type="VEuPathDB" id="FungiDB:RhiirFUN_008348"/>
<feature type="region of interest" description="Disordered" evidence="2">
    <location>
        <begin position="478"/>
        <end position="507"/>
    </location>
</feature>
<evidence type="ECO:0000259" key="3">
    <source>
        <dbReference type="Pfam" id="PF00076"/>
    </source>
</evidence>
<sequence length="740" mass="84622">MSHPANHTRSQTNKQQVDVPSTVLSGANEGVLPPVPNKPSRQELGKRNFNEVNNPVDRSGEAANGSRKEQRNRNKNIINTPLNNSSSSTISFGALSFETITNESQSDIMNEKQTNPGQSDGLTTGQQQTALLPNLSAADATPNLPEKEMIDVDQASEGSTENEILYYASQQQLMSLVIGVKLSNEVDAQTANKFLRNTRDYLISDPGIGPGITQVSKILPELQKVAPEEKSRDIDNATQDKDKQRKKKDVLGYRLIINVLSRKVYEEVMAMDFHLGNDTLTFTSYQNIRTQRKQANEGTRNRTVQIYNASLEITTSILKPFLRRYGELKENDKREERQAFCAKLNGLPPNANAREYQSFIEEFNVLEFRIPRNTRTNRTQLYAYVYFKDEESMQRGTDRVIVRRNKQHEWTPPDVKSCFNCGFTSHLISECNYKPPRKKPINKREYLNSIRQYQPGYHRRQTQDNVRPGSYADALRTRPNNARYDRGRYSSEGFRQDNPYRNRNRPWNRNNIYKRAEESQNYGDDEKELYEWGDEEYDPENIQRSKDRANTLSRPRSMKNRNSSNLDKINNNESEIQEIKGDLAVLQDMVKNLARSLEQTTTQISQYMQTTNISKGKDKVIDKNNNDDMILDNANTKQQHAPKRRMVSFNTNENNKRPQNEDTSDSDSNDNRQNNMALLTAQLKDLHNGMAAITQGLTNINNRITKVDNNKQILNKSADGAADLSTTTTTNNNFNDGQST</sequence>
<accession>U9SXE0</accession>
<evidence type="ECO:0000256" key="2">
    <source>
        <dbReference type="SAM" id="MobiDB-lite"/>
    </source>
</evidence>
<feature type="compositionally biased region" description="Basic and acidic residues" evidence="2">
    <location>
        <begin position="226"/>
        <end position="243"/>
    </location>
</feature>
<feature type="compositionally biased region" description="Basic and acidic residues" evidence="2">
    <location>
        <begin position="40"/>
        <end position="49"/>
    </location>
</feature>
<dbReference type="InterPro" id="IPR035979">
    <property type="entry name" value="RBD_domain_sf"/>
</dbReference>
<dbReference type="InterPro" id="IPR012677">
    <property type="entry name" value="Nucleotide-bd_a/b_plait_sf"/>
</dbReference>
<feature type="region of interest" description="Disordered" evidence="2">
    <location>
        <begin position="534"/>
        <end position="568"/>
    </location>
</feature>
<dbReference type="InterPro" id="IPR000504">
    <property type="entry name" value="RRM_dom"/>
</dbReference>
<feature type="region of interest" description="Disordered" evidence="2">
    <location>
        <begin position="1"/>
        <end position="89"/>
    </location>
</feature>
<evidence type="ECO:0000313" key="5">
    <source>
        <dbReference type="EMBL" id="POG75108.1"/>
    </source>
</evidence>
<dbReference type="Pfam" id="PF00076">
    <property type="entry name" value="RRM_1"/>
    <property type="match status" value="1"/>
</dbReference>
<feature type="compositionally biased region" description="Polar residues" evidence="2">
    <location>
        <begin position="75"/>
        <end position="89"/>
    </location>
</feature>
<dbReference type="Proteomes" id="UP000018888">
    <property type="component" value="Unassembled WGS sequence"/>
</dbReference>
<feature type="coiled-coil region" evidence="1">
    <location>
        <begin position="569"/>
        <end position="603"/>
    </location>
</feature>